<dbReference type="OrthoDB" id="3024632at2759"/>
<feature type="domain" description="Fungal-type protein kinase" evidence="2">
    <location>
        <begin position="3"/>
        <end position="74"/>
    </location>
</feature>
<keyword evidence="1" id="KW-0812">Transmembrane</keyword>
<dbReference type="AlphaFoldDB" id="A0A9P5P0G4"/>
<feature type="transmembrane region" description="Helical" evidence="1">
    <location>
        <begin position="510"/>
        <end position="531"/>
    </location>
</feature>
<organism evidence="3 4">
    <name type="scientific">Rhodocollybia butyracea</name>
    <dbReference type="NCBI Taxonomy" id="206335"/>
    <lineage>
        <taxon>Eukaryota</taxon>
        <taxon>Fungi</taxon>
        <taxon>Dikarya</taxon>
        <taxon>Basidiomycota</taxon>
        <taxon>Agaricomycotina</taxon>
        <taxon>Agaricomycetes</taxon>
        <taxon>Agaricomycetidae</taxon>
        <taxon>Agaricales</taxon>
        <taxon>Marasmiineae</taxon>
        <taxon>Omphalotaceae</taxon>
        <taxon>Rhodocollybia</taxon>
    </lineage>
</organism>
<keyword evidence="1" id="KW-0472">Membrane</keyword>
<gene>
    <name evidence="3" type="ORF">BDP27DRAFT_1438198</name>
</gene>
<dbReference type="Pfam" id="PF17667">
    <property type="entry name" value="Pkinase_fungal"/>
    <property type="match status" value="1"/>
</dbReference>
<evidence type="ECO:0000313" key="4">
    <source>
        <dbReference type="Proteomes" id="UP000772434"/>
    </source>
</evidence>
<keyword evidence="1" id="KW-1133">Transmembrane helix</keyword>
<feature type="transmembrane region" description="Helical" evidence="1">
    <location>
        <begin position="557"/>
        <end position="579"/>
    </location>
</feature>
<accession>A0A9P5P0G4</accession>
<evidence type="ECO:0000259" key="2">
    <source>
        <dbReference type="Pfam" id="PF17667"/>
    </source>
</evidence>
<dbReference type="Proteomes" id="UP000772434">
    <property type="component" value="Unassembled WGS sequence"/>
</dbReference>
<dbReference type="InterPro" id="IPR040976">
    <property type="entry name" value="Pkinase_fungal"/>
</dbReference>
<feature type="transmembrane region" description="Helical" evidence="1">
    <location>
        <begin position="479"/>
        <end position="503"/>
    </location>
</feature>
<evidence type="ECO:0000313" key="3">
    <source>
        <dbReference type="EMBL" id="KAF9024393.1"/>
    </source>
</evidence>
<name>A0A9P5P0G4_9AGAR</name>
<dbReference type="EMBL" id="JADNRY010000914">
    <property type="protein sequence ID" value="KAF9024393.1"/>
    <property type="molecule type" value="Genomic_DNA"/>
</dbReference>
<reference evidence="3" key="1">
    <citation type="submission" date="2020-11" db="EMBL/GenBank/DDBJ databases">
        <authorList>
            <consortium name="DOE Joint Genome Institute"/>
            <person name="Ahrendt S."/>
            <person name="Riley R."/>
            <person name="Andreopoulos W."/>
            <person name="Labutti K."/>
            <person name="Pangilinan J."/>
            <person name="Ruiz-Duenas F.J."/>
            <person name="Barrasa J.M."/>
            <person name="Sanchez-Garcia M."/>
            <person name="Camarero S."/>
            <person name="Miyauchi S."/>
            <person name="Serrano A."/>
            <person name="Linde D."/>
            <person name="Babiker R."/>
            <person name="Drula E."/>
            <person name="Ayuso-Fernandez I."/>
            <person name="Pacheco R."/>
            <person name="Padilla G."/>
            <person name="Ferreira P."/>
            <person name="Barriuso J."/>
            <person name="Kellner H."/>
            <person name="Castanera R."/>
            <person name="Alfaro M."/>
            <person name="Ramirez L."/>
            <person name="Pisabarro A.G."/>
            <person name="Kuo A."/>
            <person name="Tritt A."/>
            <person name="Lipzen A."/>
            <person name="He G."/>
            <person name="Yan M."/>
            <person name="Ng V."/>
            <person name="Cullen D."/>
            <person name="Martin F."/>
            <person name="Rosso M.-N."/>
            <person name="Henrissat B."/>
            <person name="Hibbett D."/>
            <person name="Martinez A.T."/>
            <person name="Grigoriev I.V."/>
        </authorList>
    </citation>
    <scope>NUCLEOTIDE SEQUENCE</scope>
    <source>
        <strain evidence="3">AH 40177</strain>
    </source>
</reference>
<keyword evidence="4" id="KW-1185">Reference proteome</keyword>
<sequence>MPYRIVFAEIGKAVVSMSSYKDMFLAVEGALTGISAMHDAGYLHRDGSAGNALLVDRGSGPVGVIIDLEYAINFWMRAPRMTLEPEPQRFYPSKLRRNTTTTSICKRRPLSEGQGSIYCFAKMVSTILSNFGGFAYGFIPHGPEPVERSVDSPFAASYQGLFDTTGHSPLRTTVWTNPLALEDQIAELPGACKSLGGSLADILVDILQIKRDAYREADVNLVNPAELKLPVQNALMLLLNMIKELQALPELLMVQNCPSVHADAPVQLLFLETTLLSTLSNLNLGNSLINFGALTTLIGSTVAESLVLGNRGPAGLSWSAMSAFGTFSIIRACVGAAMPGWIRETLGLRTKLCDLAVGMHLRLDGTRKSDVYAFDQTTLALLEGITETSPGSPLVVYTMLNMDSLPPIPHGRYVYSLSLLKVIEIYMLWKRGSLVLGIATALPWGAFFLIAVAVNFLLISARGTSSHHPWCTCNPKSSIWWRVAWSVGALLCIGSILIIYANLSSQPSIVVILWAGFQFLWLVARIIVHYFTASSDKPQMLARTALDHLSPELKGRVLNLALALGKYLTYVIPVVTLSIDKTYRFPAKDTAPVTVKAVVGDTVLSAAAWTIGSKLSAMDLYDSCIVMFDHLGKTISVPGVRVLSGPRPIFAIDPENPDDPSFVPKGSPNLGYNLEWHYWIPVGDCRWIHFAIPGTGVLGKHDAEVVTDAQVNVILSAGQLNISLGKAEELWAVVEASSKGAQVLQQFYEQSLEACPQ</sequence>
<feature type="transmembrane region" description="Helical" evidence="1">
    <location>
        <begin position="434"/>
        <end position="459"/>
    </location>
</feature>
<evidence type="ECO:0000256" key="1">
    <source>
        <dbReference type="SAM" id="Phobius"/>
    </source>
</evidence>
<proteinExistence type="predicted"/>
<protein>
    <recommendedName>
        <fullName evidence="2">Fungal-type protein kinase domain-containing protein</fullName>
    </recommendedName>
</protein>
<comment type="caution">
    <text evidence="3">The sequence shown here is derived from an EMBL/GenBank/DDBJ whole genome shotgun (WGS) entry which is preliminary data.</text>
</comment>